<feature type="transmembrane region" description="Helical" evidence="1">
    <location>
        <begin position="77"/>
        <end position="94"/>
    </location>
</feature>
<organism evidence="2 3">
    <name type="scientific">Caproicibacterium argilliputei</name>
    <dbReference type="NCBI Taxonomy" id="3030016"/>
    <lineage>
        <taxon>Bacteria</taxon>
        <taxon>Bacillati</taxon>
        <taxon>Bacillota</taxon>
        <taxon>Clostridia</taxon>
        <taxon>Eubacteriales</taxon>
        <taxon>Oscillospiraceae</taxon>
        <taxon>Caproicibacterium</taxon>
    </lineage>
</organism>
<name>A0AA97DAV5_9FIRM</name>
<evidence type="ECO:0000313" key="3">
    <source>
        <dbReference type="Proteomes" id="UP001300604"/>
    </source>
</evidence>
<accession>A0AA97DAV5</accession>
<protein>
    <submittedName>
        <fullName evidence="2">Uncharacterized protein</fullName>
    </submittedName>
</protein>
<feature type="transmembrane region" description="Helical" evidence="1">
    <location>
        <begin position="6"/>
        <end position="31"/>
    </location>
</feature>
<sequence>MKQNHTLKLAFCGITTALALLFICLGGLIPVMTYAMPALAGVMLIPVVAELGVSWAWPVFAASALLGALLGPDKDAAAIYILFFGYYPIVKAVIERHLHRRSVQLLVKLLLFNAAMAAAFAVSVYLLAVPLTAFSIAGVSLPGVLLLLGNVVFLVYDYAVNGVVLFYFHRLHGLIHKWLFSGF</sequence>
<dbReference type="AlphaFoldDB" id="A0AA97DAV5"/>
<evidence type="ECO:0000256" key="1">
    <source>
        <dbReference type="SAM" id="Phobius"/>
    </source>
</evidence>
<dbReference type="EMBL" id="CP135996">
    <property type="protein sequence ID" value="WOC33521.1"/>
    <property type="molecule type" value="Genomic_DNA"/>
</dbReference>
<keyword evidence="3" id="KW-1185">Reference proteome</keyword>
<keyword evidence="1" id="KW-1133">Transmembrane helix</keyword>
<keyword evidence="1" id="KW-0472">Membrane</keyword>
<feature type="transmembrane region" description="Helical" evidence="1">
    <location>
        <begin position="147"/>
        <end position="168"/>
    </location>
</feature>
<feature type="transmembrane region" description="Helical" evidence="1">
    <location>
        <begin position="38"/>
        <end position="57"/>
    </location>
</feature>
<dbReference type="KEGG" id="carl:PXC00_06550"/>
<feature type="transmembrane region" description="Helical" evidence="1">
    <location>
        <begin position="106"/>
        <end position="127"/>
    </location>
</feature>
<keyword evidence="1" id="KW-0812">Transmembrane</keyword>
<reference evidence="3" key="1">
    <citation type="submission" date="2024-06" db="EMBL/GenBank/DDBJ databases">
        <title>Caproicibacterium argilliputei sp. nov, a novel caproic acid producing anaerobic bacterium isolated from pit mud.</title>
        <authorList>
            <person name="Zeng C."/>
        </authorList>
    </citation>
    <scope>NUCLEOTIDE SEQUENCE [LARGE SCALE GENOMIC DNA]</scope>
    <source>
        <strain evidence="3">ZCY20-5</strain>
    </source>
</reference>
<evidence type="ECO:0000313" key="2">
    <source>
        <dbReference type="EMBL" id="WOC33521.1"/>
    </source>
</evidence>
<dbReference type="RefSeq" id="WP_275846065.1">
    <property type="nucleotide sequence ID" value="NZ_CP135996.1"/>
</dbReference>
<dbReference type="Proteomes" id="UP001300604">
    <property type="component" value="Chromosome"/>
</dbReference>
<reference evidence="2 3" key="2">
    <citation type="submission" date="2024-06" db="EMBL/GenBank/DDBJ databases">
        <title>Caproicibacterium argilliputei sp. nov, a novel caproic acid producing anaerobic bacterium isolated from pit mud.</title>
        <authorList>
            <person name="Xia S."/>
        </authorList>
    </citation>
    <scope>NUCLEOTIDE SEQUENCE [LARGE SCALE GENOMIC DNA]</scope>
    <source>
        <strain evidence="2 3">ZCY20-5</strain>
    </source>
</reference>
<gene>
    <name evidence="2" type="ORF">PXC00_06550</name>
</gene>
<proteinExistence type="predicted"/>